<dbReference type="GO" id="GO:0016787">
    <property type="term" value="F:hydrolase activity"/>
    <property type="evidence" value="ECO:0007669"/>
    <property type="project" value="UniProtKB-KW"/>
</dbReference>
<evidence type="ECO:0000313" key="3">
    <source>
        <dbReference type="EMBL" id="MBB5869561.1"/>
    </source>
</evidence>
<dbReference type="EC" id="3.1.1.-" evidence="3"/>
<dbReference type="InterPro" id="IPR006680">
    <property type="entry name" value="Amidohydro-rel"/>
</dbReference>
<dbReference type="Proteomes" id="UP000587527">
    <property type="component" value="Unassembled WGS sequence"/>
</dbReference>
<dbReference type="AlphaFoldDB" id="A0A841BRX5"/>
<reference evidence="3 4" key="1">
    <citation type="submission" date="2020-08" db="EMBL/GenBank/DDBJ databases">
        <title>Sequencing the genomes of 1000 actinobacteria strains.</title>
        <authorList>
            <person name="Klenk H.-P."/>
        </authorList>
    </citation>
    <scope>NUCLEOTIDE SEQUENCE [LARGE SCALE GENOMIC DNA]</scope>
    <source>
        <strain evidence="3 4">DSM 45362</strain>
    </source>
</reference>
<dbReference type="EMBL" id="JACHMN010000002">
    <property type="protein sequence ID" value="MBB5869561.1"/>
    <property type="molecule type" value="Genomic_DNA"/>
</dbReference>
<dbReference type="InterPro" id="IPR032466">
    <property type="entry name" value="Metal_Hydrolase"/>
</dbReference>
<proteinExistence type="inferred from homology"/>
<gene>
    <name evidence="3" type="ORF">F4553_002940</name>
</gene>
<sequence>MIIDAHHHLWRLDGGYGWLDEPAMAPIRRDYTVSDLRGHLAATGVDRTVLVEAARCDTAESIEFLALAAETPEIAGVVAWLDFAALADPTAAGASTDPAAIAALAAIPGAAPPSSQLLKSWSYERPAKLVGVRDQVQAHADPRWLARPEVVAGLRRISELGLVVDLVVRPDQLAGAGVAADGVPLGRFVLDHLGKPPLAAGGAGLASWRDEVARLAERPNVVAKLSGLVTEADWARWTDDDLAPVVAHALAVFGPQRLLWGSDWPVAELATDAVRWLATARALVPSQDHDAVFGGNAARTYQLEID</sequence>
<organism evidence="3 4">
    <name type="scientific">Allocatelliglobosispora scoriae</name>
    <dbReference type="NCBI Taxonomy" id="643052"/>
    <lineage>
        <taxon>Bacteria</taxon>
        <taxon>Bacillati</taxon>
        <taxon>Actinomycetota</taxon>
        <taxon>Actinomycetes</taxon>
        <taxon>Micromonosporales</taxon>
        <taxon>Micromonosporaceae</taxon>
        <taxon>Allocatelliglobosispora</taxon>
    </lineage>
</organism>
<dbReference type="InterPro" id="IPR052350">
    <property type="entry name" value="Metallo-dep_Lactonases"/>
</dbReference>
<evidence type="ECO:0000259" key="2">
    <source>
        <dbReference type="Pfam" id="PF04909"/>
    </source>
</evidence>
<evidence type="ECO:0000256" key="1">
    <source>
        <dbReference type="ARBA" id="ARBA00038310"/>
    </source>
</evidence>
<comment type="caution">
    <text evidence="3">The sequence shown here is derived from an EMBL/GenBank/DDBJ whole genome shotgun (WGS) entry which is preliminary data.</text>
</comment>
<protein>
    <submittedName>
        <fullName evidence="3">L-fuconolactonase</fullName>
        <ecNumber evidence="3">3.1.1.-</ecNumber>
    </submittedName>
</protein>
<dbReference type="RefSeq" id="WP_184836261.1">
    <property type="nucleotide sequence ID" value="NZ_JACHMN010000002.1"/>
</dbReference>
<feature type="domain" description="Amidohydrolase-related" evidence="2">
    <location>
        <begin position="3"/>
        <end position="303"/>
    </location>
</feature>
<dbReference type="Gene3D" id="3.20.20.140">
    <property type="entry name" value="Metal-dependent hydrolases"/>
    <property type="match status" value="1"/>
</dbReference>
<dbReference type="Pfam" id="PF04909">
    <property type="entry name" value="Amidohydro_2"/>
    <property type="match status" value="1"/>
</dbReference>
<evidence type="ECO:0000313" key="4">
    <source>
        <dbReference type="Proteomes" id="UP000587527"/>
    </source>
</evidence>
<dbReference type="SUPFAM" id="SSF51556">
    <property type="entry name" value="Metallo-dependent hydrolases"/>
    <property type="match status" value="1"/>
</dbReference>
<dbReference type="PANTHER" id="PTHR43569:SF2">
    <property type="entry name" value="AMIDOHYDROLASE-RELATED DOMAIN-CONTAINING PROTEIN"/>
    <property type="match status" value="1"/>
</dbReference>
<keyword evidence="3" id="KW-0378">Hydrolase</keyword>
<keyword evidence="4" id="KW-1185">Reference proteome</keyword>
<dbReference type="PANTHER" id="PTHR43569">
    <property type="entry name" value="AMIDOHYDROLASE"/>
    <property type="match status" value="1"/>
</dbReference>
<comment type="similarity">
    <text evidence="1">Belongs to the metallo-dependent hydrolases superfamily.</text>
</comment>
<name>A0A841BRX5_9ACTN</name>
<accession>A0A841BRX5</accession>